<evidence type="ECO:0000256" key="1">
    <source>
        <dbReference type="SAM" id="Phobius"/>
    </source>
</evidence>
<keyword evidence="1" id="KW-0812">Transmembrane</keyword>
<protein>
    <submittedName>
        <fullName evidence="2">Uncharacterized protein</fullName>
    </submittedName>
</protein>
<sequence>MHFLFSKKEKMKLLDGHWVKPFGTGISCIDTIDAECPRGISLEECMKQCEESPYCNAGYHVSFDEIPLPSYCVPLNTIFYQNSNFLDNAIAPTNKTRLSADNGIHVHVFYNPDRFPADVNLMNTPYLFFSNTVYLVQDRGAQGGKYYLHSDFAFYPIQETAMTVVLGQENTLMTDFDLRLTTSSRLYFIKNDEYSILYYDWETYEFSWKPYSAIAYTYAFRDHPQGFVNEREPFQLFNGFHQQYLTVDHHTNRLVWSKDKSPYPLSFELDPTSPVNQFSRTNWKEVPRTFPQIWDSLNQKRIPQFLCENFNNCTTRTAQPLSPPFWIYLTAMVGTLVILVSIVSLIALRAARKATKAKTLKNKTR</sequence>
<reference evidence="2" key="1">
    <citation type="journal article" date="2020" name="Nature">
        <title>Giant virus diversity and host interactions through global metagenomics.</title>
        <authorList>
            <person name="Schulz F."/>
            <person name="Roux S."/>
            <person name="Paez-Espino D."/>
            <person name="Jungbluth S."/>
            <person name="Walsh D.A."/>
            <person name="Denef V.J."/>
            <person name="McMahon K.D."/>
            <person name="Konstantinidis K.T."/>
            <person name="Eloe-Fadrosh E.A."/>
            <person name="Kyrpides N.C."/>
            <person name="Woyke T."/>
        </authorList>
    </citation>
    <scope>NUCLEOTIDE SEQUENCE</scope>
    <source>
        <strain evidence="2">GVMAG-M-3300023184-71</strain>
    </source>
</reference>
<evidence type="ECO:0000313" key="2">
    <source>
        <dbReference type="EMBL" id="QHT90606.1"/>
    </source>
</evidence>
<accession>A0A6C0IDV2</accession>
<feature type="transmembrane region" description="Helical" evidence="1">
    <location>
        <begin position="325"/>
        <end position="348"/>
    </location>
</feature>
<keyword evidence="1" id="KW-1133">Transmembrane helix</keyword>
<proteinExistence type="predicted"/>
<dbReference type="AlphaFoldDB" id="A0A6C0IDV2"/>
<name>A0A6C0IDV2_9ZZZZ</name>
<keyword evidence="1" id="KW-0472">Membrane</keyword>
<dbReference type="EMBL" id="MN740156">
    <property type="protein sequence ID" value="QHT90606.1"/>
    <property type="molecule type" value="Genomic_DNA"/>
</dbReference>
<organism evidence="2">
    <name type="scientific">viral metagenome</name>
    <dbReference type="NCBI Taxonomy" id="1070528"/>
    <lineage>
        <taxon>unclassified sequences</taxon>
        <taxon>metagenomes</taxon>
        <taxon>organismal metagenomes</taxon>
    </lineage>
</organism>